<dbReference type="Proteomes" id="UP001364156">
    <property type="component" value="Chromosome"/>
</dbReference>
<feature type="region of interest" description="Disordered" evidence="1">
    <location>
        <begin position="1"/>
        <end position="20"/>
    </location>
</feature>
<dbReference type="NCBIfam" id="NF005677">
    <property type="entry name" value="PRK07471.1"/>
    <property type="match status" value="1"/>
</dbReference>
<keyword evidence="3" id="KW-1185">Reference proteome</keyword>
<feature type="compositionally biased region" description="Basic and acidic residues" evidence="1">
    <location>
        <begin position="8"/>
        <end position="20"/>
    </location>
</feature>
<dbReference type="InterPro" id="IPR027417">
    <property type="entry name" value="P-loop_NTPase"/>
</dbReference>
<dbReference type="EMBL" id="CP146069">
    <property type="protein sequence ID" value="WWR45757.1"/>
    <property type="molecule type" value="Genomic_DNA"/>
</dbReference>
<proteinExistence type="predicted"/>
<dbReference type="RefSeq" id="WP_338548671.1">
    <property type="nucleotide sequence ID" value="NZ_CP146069.1"/>
</dbReference>
<dbReference type="InterPro" id="IPR050238">
    <property type="entry name" value="DNA_Rep/Repair_Clamp_Loader"/>
</dbReference>
<dbReference type="Gene3D" id="3.40.50.300">
    <property type="entry name" value="P-loop containing nucleotide triphosphate hydrolases"/>
    <property type="match status" value="1"/>
</dbReference>
<dbReference type="PANTHER" id="PTHR11669:SF8">
    <property type="entry name" value="DNA POLYMERASE III SUBUNIT DELTA"/>
    <property type="match status" value="1"/>
</dbReference>
<accession>A0ABZ2HEY0</accession>
<evidence type="ECO:0000313" key="2">
    <source>
        <dbReference type="EMBL" id="WWR45757.1"/>
    </source>
</evidence>
<reference evidence="2 3" key="1">
    <citation type="submission" date="2023-10" db="EMBL/GenBank/DDBJ databases">
        <title>Roseovarius strain S88 nov., isolated from a marine algae.</title>
        <authorList>
            <person name="Lee M.W."/>
            <person name="Lee J.K."/>
            <person name="Kim J.M."/>
            <person name="Choi D.G."/>
            <person name="Baek J.H."/>
            <person name="Bayburt H."/>
            <person name="Jung J.J."/>
            <person name="Han D.M."/>
            <person name="Jeon C.O."/>
        </authorList>
    </citation>
    <scope>NUCLEOTIDE SEQUENCE [LARGE SCALE GENOMIC DNA]</scope>
    <source>
        <strain evidence="2 3">S88</strain>
    </source>
</reference>
<keyword evidence="2" id="KW-0548">Nucleotidyltransferase</keyword>
<gene>
    <name evidence="2" type="ORF">RZ517_13320</name>
</gene>
<protein>
    <submittedName>
        <fullName evidence="2">DNA polymerase III subunit delta</fullName>
        <ecNumber evidence="2">2.7.7.7</ecNumber>
    </submittedName>
</protein>
<dbReference type="SUPFAM" id="SSF52540">
    <property type="entry name" value="P-loop containing nucleoside triphosphate hydrolases"/>
    <property type="match status" value="1"/>
</dbReference>
<evidence type="ECO:0000256" key="1">
    <source>
        <dbReference type="SAM" id="MobiDB-lite"/>
    </source>
</evidence>
<keyword evidence="2" id="KW-0808">Transferase</keyword>
<sequence length="374" mass="40390">MSEDPLPEPDRIDGAPHPRETTQLFGHDVAEETFLTAFNAGRLHHAWLLSGPRGIGKATLAWRLARFLLATPDADSGGLFGDALPARDTLDVPSDHPVARRILAGSDPGLFHIRRAVNEKTGRLRDQIVADNVRDLNRFLGLSATDGGRRVVLIDVADEVNVQAANALLKMLEEPPVRTTFLLVSHQPDRLLPTIRSRCRDLRLMQLSAQDMQSALAQAGIEAGADAAALAELSGGSAGEAVRLHNLDGLKIYAELLNLFASLPRLDRARAVKLADASAARGAEEKRDILFYLLDLFLARLARAGATGQVPQPVLPAEPEVLSRLSATPQQGRAWADCAQEISARVQHGRAVNLDPAALVLDTVFKLQKTAASF</sequence>
<name>A0ABZ2HEY0_9RHOB</name>
<dbReference type="EC" id="2.7.7.7" evidence="2"/>
<evidence type="ECO:0000313" key="3">
    <source>
        <dbReference type="Proteomes" id="UP001364156"/>
    </source>
</evidence>
<dbReference type="Pfam" id="PF13177">
    <property type="entry name" value="DNA_pol3_delta2"/>
    <property type="match status" value="1"/>
</dbReference>
<organism evidence="2 3">
    <name type="scientific">Roseovarius phycicola</name>
    <dbReference type="NCBI Taxonomy" id="3080976"/>
    <lineage>
        <taxon>Bacteria</taxon>
        <taxon>Pseudomonadati</taxon>
        <taxon>Pseudomonadota</taxon>
        <taxon>Alphaproteobacteria</taxon>
        <taxon>Rhodobacterales</taxon>
        <taxon>Roseobacteraceae</taxon>
        <taxon>Roseovarius</taxon>
    </lineage>
</organism>
<dbReference type="GO" id="GO:0003887">
    <property type="term" value="F:DNA-directed DNA polymerase activity"/>
    <property type="evidence" value="ECO:0007669"/>
    <property type="project" value="UniProtKB-EC"/>
</dbReference>
<dbReference type="PANTHER" id="PTHR11669">
    <property type="entry name" value="REPLICATION FACTOR C / DNA POLYMERASE III GAMMA-TAU SUBUNIT"/>
    <property type="match status" value="1"/>
</dbReference>